<evidence type="ECO:0000256" key="2">
    <source>
        <dbReference type="ARBA" id="ARBA00022598"/>
    </source>
</evidence>
<keyword evidence="3" id="KW-0472">Membrane</keyword>
<dbReference type="AlphaFoldDB" id="I2BCB4"/>
<dbReference type="GO" id="GO:0006631">
    <property type="term" value="P:fatty acid metabolic process"/>
    <property type="evidence" value="ECO:0007669"/>
    <property type="project" value="TreeGrafter"/>
</dbReference>
<comment type="similarity">
    <text evidence="1">Belongs to the ATP-dependent AMP-binding enzyme family.</text>
</comment>
<feature type="domain" description="AMP-binding enzyme C-terminal" evidence="5">
    <location>
        <begin position="420"/>
        <end position="495"/>
    </location>
</feature>
<organism evidence="6 7">
    <name type="scientific">Shimwellia blattae (strain ATCC 29907 / DSM 4481 / JCM 1650 / NBRC 105725 / CDC 9005-74)</name>
    <name type="common">Escherichia blattae</name>
    <dbReference type="NCBI Taxonomy" id="630626"/>
    <lineage>
        <taxon>Bacteria</taxon>
        <taxon>Pseudomonadati</taxon>
        <taxon>Pseudomonadota</taxon>
        <taxon>Gammaproteobacteria</taxon>
        <taxon>Enterobacterales</taxon>
        <taxon>Enterobacteriaceae</taxon>
        <taxon>Shimwellia</taxon>
    </lineage>
</organism>
<accession>K6VKS3</accession>
<dbReference type="KEGG" id="ebt:EBL_c30980"/>
<sequence>MSSSSADDRNLYQALSRSAARHPDSLALAFETQRYRYRDFHLRVRQAMAQLDQGWSLRKGDRILLAWGNHPAFCEVLFAALGLGIEVVPFSTKLKQAECGELVSQIAPRVVLFDATLQDWLKHTPGARCISLSEWQALPLPAPLARLPVRVSREDTAVIMFTSGTTGAPKGAVITHHNLLCAIDAYRQTLSLSAADSTVLAVPVYHITGLSALLALFISLGAAIWLHHRFNAAQVINTLREQNITFLHGSPTVFILLCQAVRDFPPGDPGDFPALRTIACGAGQLSDGLITALKTRFPHTAIRPVYGLTETTSPATIFPGDVRGSHKRGSAGQAIPGLEIVVRSESQQPLPAGQTGHIWLRGDVVIRAYWQHNARLPACDEQGWFYTGDLGYLDEEGWLYIRDRSKDMINRGGEKVYSLELENILSTYRGVREVAVIPTPSQIYGEEPVAFIVPDGHAPLTSEEILSWLQARVARFKLPARIIFTRILPRTHNGKVSKQQLKTHLAHAITTLSAEAKK</sequence>
<dbReference type="InterPro" id="IPR025110">
    <property type="entry name" value="AMP-bd_C"/>
</dbReference>
<keyword evidence="7" id="KW-1185">Reference proteome</keyword>
<dbReference type="InterPro" id="IPR045851">
    <property type="entry name" value="AMP-bd_C_sf"/>
</dbReference>
<feature type="domain" description="AMP-dependent synthetase/ligase" evidence="4">
    <location>
        <begin position="16"/>
        <end position="370"/>
    </location>
</feature>
<evidence type="ECO:0000256" key="3">
    <source>
        <dbReference type="SAM" id="Phobius"/>
    </source>
</evidence>
<proteinExistence type="inferred from homology"/>
<dbReference type="CDD" id="cd04433">
    <property type="entry name" value="AFD_class_I"/>
    <property type="match status" value="1"/>
</dbReference>
<dbReference type="Gene3D" id="3.40.50.12780">
    <property type="entry name" value="N-terminal domain of ligase-like"/>
    <property type="match status" value="1"/>
</dbReference>
<dbReference type="OrthoDB" id="9803968at2"/>
<dbReference type="STRING" id="630626.EBL_c30980"/>
<dbReference type="PROSITE" id="PS00455">
    <property type="entry name" value="AMP_BINDING"/>
    <property type="match status" value="1"/>
</dbReference>
<feature type="transmembrane region" description="Helical" evidence="3">
    <location>
        <begin position="204"/>
        <end position="226"/>
    </location>
</feature>
<dbReference type="Pfam" id="PF13193">
    <property type="entry name" value="AMP-binding_C"/>
    <property type="match status" value="1"/>
</dbReference>
<accession>I2BCB4</accession>
<dbReference type="SUPFAM" id="SSF56801">
    <property type="entry name" value="Acetyl-CoA synthetase-like"/>
    <property type="match status" value="1"/>
</dbReference>
<evidence type="ECO:0000256" key="1">
    <source>
        <dbReference type="ARBA" id="ARBA00006432"/>
    </source>
</evidence>
<dbReference type="PANTHER" id="PTHR43201:SF5">
    <property type="entry name" value="MEDIUM-CHAIN ACYL-COA LIGASE ACSF2, MITOCHONDRIAL"/>
    <property type="match status" value="1"/>
</dbReference>
<evidence type="ECO:0000259" key="5">
    <source>
        <dbReference type="Pfam" id="PF13193"/>
    </source>
</evidence>
<dbReference type="InterPro" id="IPR000873">
    <property type="entry name" value="AMP-dep_synth/lig_dom"/>
</dbReference>
<dbReference type="EMBL" id="CP001560">
    <property type="protein sequence ID" value="AFJ48168.1"/>
    <property type="molecule type" value="Genomic_DNA"/>
</dbReference>
<keyword evidence="3" id="KW-1133">Transmembrane helix</keyword>
<protein>
    <submittedName>
        <fullName evidence="6">Putative AMP-dependent synthetase and ligase</fullName>
    </submittedName>
</protein>
<dbReference type="PANTHER" id="PTHR43201">
    <property type="entry name" value="ACYL-COA SYNTHETASE"/>
    <property type="match status" value="1"/>
</dbReference>
<reference evidence="6 7" key="1">
    <citation type="journal article" date="2012" name="J. Bacteriol.">
        <title>Complete genome sequence of the B12-producing Shimwellia blattae strain DSM 4481, isolated from a cockroach.</title>
        <authorList>
            <person name="Brzuszkiewicz E."/>
            <person name="Waschkowitz T."/>
            <person name="Wiezer A."/>
            <person name="Daniel R."/>
        </authorList>
    </citation>
    <scope>NUCLEOTIDE SEQUENCE [LARGE SCALE GENOMIC DNA]</scope>
    <source>
        <strain evidence="7">ATCC 29907 / DSM 4481 / JCM 1650 / NBRC 105725 / CDC 9005-74</strain>
    </source>
</reference>
<dbReference type="Gene3D" id="3.30.300.30">
    <property type="match status" value="1"/>
</dbReference>
<evidence type="ECO:0000259" key="4">
    <source>
        <dbReference type="Pfam" id="PF00501"/>
    </source>
</evidence>
<keyword evidence="3" id="KW-0812">Transmembrane</keyword>
<dbReference type="RefSeq" id="WP_002444480.1">
    <property type="nucleotide sequence ID" value="NC_017910.1"/>
</dbReference>
<dbReference type="HOGENOM" id="CLU_000022_59_0_6"/>
<dbReference type="PATRIC" id="fig|630626.3.peg.3017"/>
<keyword evidence="2 6" id="KW-0436">Ligase</keyword>
<dbReference type="InterPro" id="IPR020845">
    <property type="entry name" value="AMP-binding_CS"/>
</dbReference>
<dbReference type="Proteomes" id="UP000001955">
    <property type="component" value="Chromosome"/>
</dbReference>
<dbReference type="Pfam" id="PF00501">
    <property type="entry name" value="AMP-binding"/>
    <property type="match status" value="1"/>
</dbReference>
<gene>
    <name evidence="6" type="ordered locus">EBL_c30980</name>
</gene>
<dbReference type="InterPro" id="IPR042099">
    <property type="entry name" value="ANL_N_sf"/>
</dbReference>
<evidence type="ECO:0000313" key="7">
    <source>
        <dbReference type="Proteomes" id="UP000001955"/>
    </source>
</evidence>
<evidence type="ECO:0000313" key="6">
    <source>
        <dbReference type="EMBL" id="AFJ48168.1"/>
    </source>
</evidence>
<dbReference type="eggNOG" id="COG0318">
    <property type="taxonomic scope" value="Bacteria"/>
</dbReference>
<name>I2BCB4_SHIBC</name>
<dbReference type="GO" id="GO:0031956">
    <property type="term" value="F:medium-chain fatty acid-CoA ligase activity"/>
    <property type="evidence" value="ECO:0007669"/>
    <property type="project" value="TreeGrafter"/>
</dbReference>